<keyword evidence="3" id="KW-0687">Ribonucleoprotein</keyword>
<evidence type="ECO:0000259" key="5">
    <source>
        <dbReference type="Pfam" id="PF01778"/>
    </source>
</evidence>
<dbReference type="AlphaFoldDB" id="A0A0F7SGH5"/>
<feature type="domain" description="Ribosomal eL28/Mak16" evidence="5">
    <location>
        <begin position="5"/>
        <end position="124"/>
    </location>
</feature>
<keyword evidence="2 6" id="KW-0689">Ribosomal protein</keyword>
<dbReference type="EMBL" id="LN483273">
    <property type="protein sequence ID" value="CDZ97986.1"/>
    <property type="molecule type" value="Genomic_DNA"/>
</dbReference>
<dbReference type="GO" id="GO:1990904">
    <property type="term" value="C:ribonucleoprotein complex"/>
    <property type="evidence" value="ECO:0007669"/>
    <property type="project" value="UniProtKB-KW"/>
</dbReference>
<organism evidence="6">
    <name type="scientific">Phaffia rhodozyma</name>
    <name type="common">Yeast</name>
    <name type="synonym">Xanthophyllomyces dendrorhous</name>
    <dbReference type="NCBI Taxonomy" id="264483"/>
    <lineage>
        <taxon>Eukaryota</taxon>
        <taxon>Fungi</taxon>
        <taxon>Dikarya</taxon>
        <taxon>Basidiomycota</taxon>
        <taxon>Agaricomycotina</taxon>
        <taxon>Tremellomycetes</taxon>
        <taxon>Cystofilobasidiales</taxon>
        <taxon>Mrakiaceae</taxon>
        <taxon>Phaffia</taxon>
    </lineage>
</organism>
<accession>A0A0F7SGH5</accession>
<dbReference type="GO" id="GO:0003735">
    <property type="term" value="F:structural constituent of ribosome"/>
    <property type="evidence" value="ECO:0007669"/>
    <property type="project" value="InterPro"/>
</dbReference>
<protein>
    <submittedName>
        <fullName evidence="6">60S ribosomal protein L28</fullName>
    </submittedName>
</protein>
<reference evidence="6" key="1">
    <citation type="submission" date="2014-08" db="EMBL/GenBank/DDBJ databases">
        <authorList>
            <person name="Sharma Rahul"/>
            <person name="Thines Marco"/>
        </authorList>
    </citation>
    <scope>NUCLEOTIDE SEQUENCE</scope>
</reference>
<sequence length="152" mass="16382">MSQDLQWLLIRKSNSFLVKRTAEGPIFSKEPGNLRGLHSFKHSGLVNNKTVFVAPTTETSGLTLTTRVKGANPRHVKKALVSRQIKGNSSARRVAKIIAVETAARGYRPDLRTAALARASAITAAQKEATNPTAVREKKVRGNKAAPVEASA</sequence>
<dbReference type="InterPro" id="IPR002672">
    <property type="entry name" value="Ribosomal_eL28"/>
</dbReference>
<name>A0A0F7SGH5_PHARH</name>
<feature type="region of interest" description="Disordered" evidence="4">
    <location>
        <begin position="125"/>
        <end position="152"/>
    </location>
</feature>
<proteinExistence type="inferred from homology"/>
<evidence type="ECO:0000256" key="1">
    <source>
        <dbReference type="ARBA" id="ARBA00007926"/>
    </source>
</evidence>
<evidence type="ECO:0000256" key="4">
    <source>
        <dbReference type="SAM" id="MobiDB-lite"/>
    </source>
</evidence>
<evidence type="ECO:0000313" key="6">
    <source>
        <dbReference type="EMBL" id="CDZ97986.1"/>
    </source>
</evidence>
<evidence type="ECO:0000256" key="2">
    <source>
        <dbReference type="ARBA" id="ARBA00022980"/>
    </source>
</evidence>
<dbReference type="GO" id="GO:0005840">
    <property type="term" value="C:ribosome"/>
    <property type="evidence" value="ECO:0007669"/>
    <property type="project" value="UniProtKB-KW"/>
</dbReference>
<dbReference type="InterPro" id="IPR029004">
    <property type="entry name" value="Ribosomal_eL28/Mak16"/>
</dbReference>
<dbReference type="PANTHER" id="PTHR10544">
    <property type="entry name" value="60S RIBOSOMAL PROTEIN L28"/>
    <property type="match status" value="1"/>
</dbReference>
<dbReference type="Pfam" id="PF01778">
    <property type="entry name" value="Ribosomal_L28e"/>
    <property type="match status" value="1"/>
</dbReference>
<dbReference type="Gene3D" id="3.30.390.110">
    <property type="match status" value="1"/>
</dbReference>
<evidence type="ECO:0000256" key="3">
    <source>
        <dbReference type="ARBA" id="ARBA00023274"/>
    </source>
</evidence>
<dbReference type="GO" id="GO:0006412">
    <property type="term" value="P:translation"/>
    <property type="evidence" value="ECO:0007669"/>
    <property type="project" value="InterPro"/>
</dbReference>
<comment type="similarity">
    <text evidence="1">Belongs to the eukaryotic ribosomal protein eL28 family.</text>
</comment>